<dbReference type="EMBL" id="MEIQ01000046">
    <property type="protein sequence ID" value="PIT49628.1"/>
    <property type="molecule type" value="Genomic_DNA"/>
</dbReference>
<organism evidence="2 3">
    <name type="scientific">Snodgrassella alvi</name>
    <dbReference type="NCBI Taxonomy" id="1196083"/>
    <lineage>
        <taxon>Bacteria</taxon>
        <taxon>Pseudomonadati</taxon>
        <taxon>Pseudomonadota</taxon>
        <taxon>Betaproteobacteria</taxon>
        <taxon>Neisseriales</taxon>
        <taxon>Neisseriaceae</taxon>
        <taxon>Snodgrassella</taxon>
    </lineage>
</organism>
<keyword evidence="1" id="KW-1133">Transmembrane helix</keyword>
<reference evidence="2 3" key="1">
    <citation type="journal article" date="2017" name="MBio">
        <title>Type VI secretion-mediated competition in the bee gut microbiome.</title>
        <authorList>
            <person name="Steele M.I."/>
            <person name="Kwong W.K."/>
            <person name="Powell J.E."/>
            <person name="Whiteley M."/>
            <person name="Moran N.A."/>
        </authorList>
    </citation>
    <scope>NUCLEOTIDE SEQUENCE [LARGE SCALE GENOMIC DNA]</scope>
    <source>
        <strain evidence="2 3">Occ4-2</strain>
    </source>
</reference>
<name>A0A2N9XMS3_9NEIS</name>
<comment type="caution">
    <text evidence="2">The sequence shown here is derived from an EMBL/GenBank/DDBJ whole genome shotgun (WGS) entry which is preliminary data.</text>
</comment>
<accession>A0A2N9XMS3</accession>
<protein>
    <submittedName>
        <fullName evidence="2">Uncharacterized protein</fullName>
    </submittedName>
</protein>
<keyword evidence="1" id="KW-0812">Transmembrane</keyword>
<evidence type="ECO:0000313" key="3">
    <source>
        <dbReference type="Proteomes" id="UP000231484"/>
    </source>
</evidence>
<evidence type="ECO:0000313" key="2">
    <source>
        <dbReference type="EMBL" id="PIT49628.1"/>
    </source>
</evidence>
<evidence type="ECO:0000256" key="1">
    <source>
        <dbReference type="SAM" id="Phobius"/>
    </source>
</evidence>
<dbReference type="Proteomes" id="UP000231484">
    <property type="component" value="Unassembled WGS sequence"/>
</dbReference>
<dbReference type="AlphaFoldDB" id="A0A2N9XMS3"/>
<feature type="transmembrane region" description="Helical" evidence="1">
    <location>
        <begin position="6"/>
        <end position="30"/>
    </location>
</feature>
<sequence>MKKLKLYHLFTAFLMSFILYLPINFITYYLTDFSYQDIMDIEWVYDNRCYYPEESESDEYNYHKDCSICEQLSLYNNNGIHIKDGNGYLIGLDLMRKVYLKQKPDYFPSELLTGGELHLKDFKSGITCTFYSYE</sequence>
<proteinExistence type="predicted"/>
<keyword evidence="1" id="KW-0472">Membrane</keyword>
<gene>
    <name evidence="2" type="ORF">BHC48_08185</name>
</gene>